<accession>A0A1W1E8Z7</accession>
<evidence type="ECO:0000256" key="9">
    <source>
        <dbReference type="SAM" id="Phobius"/>
    </source>
</evidence>
<dbReference type="InterPro" id="IPR036526">
    <property type="entry name" value="C-N_Hydrolase_sf"/>
</dbReference>
<evidence type="ECO:0000256" key="5">
    <source>
        <dbReference type="ARBA" id="ARBA00022692"/>
    </source>
</evidence>
<feature type="transmembrane region" description="Helical" evidence="9">
    <location>
        <begin position="15"/>
        <end position="33"/>
    </location>
</feature>
<keyword evidence="6 9" id="KW-1133">Transmembrane helix</keyword>
<evidence type="ECO:0000259" key="10">
    <source>
        <dbReference type="PROSITE" id="PS50263"/>
    </source>
</evidence>
<dbReference type="Gene3D" id="3.60.110.10">
    <property type="entry name" value="Carbon-nitrogen hydrolase"/>
    <property type="match status" value="1"/>
</dbReference>
<evidence type="ECO:0000256" key="1">
    <source>
        <dbReference type="ARBA" id="ARBA00004651"/>
    </source>
</evidence>
<feature type="transmembrane region" description="Helical" evidence="9">
    <location>
        <begin position="53"/>
        <end position="77"/>
    </location>
</feature>
<dbReference type="EC" id="2.3.1.-" evidence="11"/>
<dbReference type="InterPro" id="IPR003010">
    <property type="entry name" value="C-N_Hydrolase"/>
</dbReference>
<gene>
    <name evidence="11" type="ORF">MNB_SV-4-1084</name>
</gene>
<keyword evidence="7 9" id="KW-0472">Membrane</keyword>
<organism evidence="11">
    <name type="scientific">hydrothermal vent metagenome</name>
    <dbReference type="NCBI Taxonomy" id="652676"/>
    <lineage>
        <taxon>unclassified sequences</taxon>
        <taxon>metagenomes</taxon>
        <taxon>ecological metagenomes</taxon>
    </lineage>
</organism>
<dbReference type="PANTHER" id="PTHR38686">
    <property type="entry name" value="APOLIPOPROTEIN N-ACYLTRANSFERASE"/>
    <property type="match status" value="1"/>
</dbReference>
<dbReference type="SUPFAM" id="SSF56317">
    <property type="entry name" value="Carbon-nitrogen hydrolase"/>
    <property type="match status" value="1"/>
</dbReference>
<evidence type="ECO:0000256" key="3">
    <source>
        <dbReference type="ARBA" id="ARBA00022519"/>
    </source>
</evidence>
<evidence type="ECO:0000256" key="2">
    <source>
        <dbReference type="ARBA" id="ARBA00022475"/>
    </source>
</evidence>
<keyword evidence="2" id="KW-1003">Cell membrane</keyword>
<protein>
    <submittedName>
        <fullName evidence="11">Apolipoprotein N-acyltransferase</fullName>
        <ecNumber evidence="11">2.3.1.-</ecNumber>
    </submittedName>
</protein>
<dbReference type="AlphaFoldDB" id="A0A1W1E8Z7"/>
<dbReference type="InterPro" id="IPR059109">
    <property type="entry name" value="Lnt_membrane_dom"/>
</dbReference>
<dbReference type="NCBIfam" id="NF008934">
    <property type="entry name" value="PRK12291.1"/>
    <property type="match status" value="1"/>
</dbReference>
<keyword evidence="5 9" id="KW-0812">Transmembrane</keyword>
<dbReference type="InterPro" id="IPR004563">
    <property type="entry name" value="Apolipo_AcylTrfase"/>
</dbReference>
<dbReference type="EMBL" id="FPIB01000012">
    <property type="protein sequence ID" value="SFV90246.1"/>
    <property type="molecule type" value="Genomic_DNA"/>
</dbReference>
<keyword evidence="3" id="KW-0997">Cell inner membrane</keyword>
<sequence length="431" mass="49884">MPTPRHNTRITCQKHPLLCGFAAALFGSLFIYLDYWHIRLSAADTLFGLFSMALLLYGNARIWFFAGFFFGLFWFWWIGRSFIHYQMAWAIPFAVFSIALIYGALFWGIAKLSERAEKLLQKYTCSLLPLPSLILKSLGLLGMSYIHPLSFDWFKPELMFVQSYLGIEKWQFTLILAVLVLSLYRRTLLFVPLLLLAWQPAPQNATQTSDRKIVLVTTHTPVEAKWDRSQQPAQFRRLLQKIDRAIEANASTVVLPETAFPVYLERTPWLYLALQTRAQKINIITGALYWENGTPRNSTYIFHKNGTIERANKVVLVPFGEKNPLPDFLSEWVNKVFYDGAVDYRADSNITDYMLDNVRYRNAICFEATSKRLYKGQPKHMIVLSNNGWFVPSTEPTLQRLLLQYYSKKYGTIIYHAVNMSPSYVIAPTHH</sequence>
<dbReference type="GO" id="GO:0005886">
    <property type="term" value="C:plasma membrane"/>
    <property type="evidence" value="ECO:0007669"/>
    <property type="project" value="UniProtKB-SubCell"/>
</dbReference>
<name>A0A1W1E8Z7_9ZZZZ</name>
<evidence type="ECO:0000256" key="4">
    <source>
        <dbReference type="ARBA" id="ARBA00022679"/>
    </source>
</evidence>
<dbReference type="InterPro" id="IPR059110">
    <property type="entry name" value="Lnt_campylobact"/>
</dbReference>
<dbReference type="GO" id="GO:0042158">
    <property type="term" value="P:lipoprotein biosynthetic process"/>
    <property type="evidence" value="ECO:0007669"/>
    <property type="project" value="InterPro"/>
</dbReference>
<reference evidence="11" key="1">
    <citation type="submission" date="2016-10" db="EMBL/GenBank/DDBJ databases">
        <authorList>
            <person name="de Groot N.N."/>
        </authorList>
    </citation>
    <scope>NUCLEOTIDE SEQUENCE</scope>
</reference>
<evidence type="ECO:0000313" key="11">
    <source>
        <dbReference type="EMBL" id="SFV90246.1"/>
    </source>
</evidence>
<feature type="domain" description="CN hydrolase" evidence="10">
    <location>
        <begin position="216"/>
        <end position="431"/>
    </location>
</feature>
<evidence type="ECO:0000256" key="7">
    <source>
        <dbReference type="ARBA" id="ARBA00023136"/>
    </source>
</evidence>
<dbReference type="PANTHER" id="PTHR38686:SF1">
    <property type="entry name" value="APOLIPOPROTEIN N-ACYLTRANSFERASE"/>
    <property type="match status" value="1"/>
</dbReference>
<dbReference type="NCBIfam" id="TIGR00546">
    <property type="entry name" value="lnt"/>
    <property type="match status" value="1"/>
</dbReference>
<dbReference type="Pfam" id="PF00795">
    <property type="entry name" value="CN_hydrolase"/>
    <property type="match status" value="1"/>
</dbReference>
<dbReference type="PROSITE" id="PS50263">
    <property type="entry name" value="CN_HYDROLASE"/>
    <property type="match status" value="1"/>
</dbReference>
<evidence type="ECO:0000256" key="6">
    <source>
        <dbReference type="ARBA" id="ARBA00022989"/>
    </source>
</evidence>
<keyword evidence="11" id="KW-0449">Lipoprotein</keyword>
<proteinExistence type="predicted"/>
<dbReference type="Pfam" id="PF26365">
    <property type="entry name" value="ApoNAT_membrane"/>
    <property type="match status" value="1"/>
</dbReference>
<evidence type="ECO:0000256" key="8">
    <source>
        <dbReference type="ARBA" id="ARBA00023315"/>
    </source>
</evidence>
<feature type="transmembrane region" description="Helical" evidence="9">
    <location>
        <begin position="89"/>
        <end position="110"/>
    </location>
</feature>
<keyword evidence="8 11" id="KW-0012">Acyltransferase</keyword>
<keyword evidence="4 11" id="KW-0808">Transferase</keyword>
<comment type="subcellular location">
    <subcellularLocation>
        <location evidence="1">Cell membrane</location>
        <topology evidence="1">Multi-pass membrane protein</topology>
    </subcellularLocation>
</comment>
<dbReference type="GO" id="GO:0016410">
    <property type="term" value="F:N-acyltransferase activity"/>
    <property type="evidence" value="ECO:0007669"/>
    <property type="project" value="InterPro"/>
</dbReference>